<feature type="coiled-coil region" evidence="1">
    <location>
        <begin position="109"/>
        <end position="150"/>
    </location>
</feature>
<reference evidence="3" key="2">
    <citation type="submission" date="2022-01" db="EMBL/GenBank/DDBJ databases">
        <authorList>
            <person name="Yamashiro T."/>
            <person name="Shiraishi A."/>
            <person name="Satake H."/>
            <person name="Nakayama K."/>
        </authorList>
    </citation>
    <scope>NUCLEOTIDE SEQUENCE</scope>
</reference>
<accession>A0ABQ4YPL5</accession>
<evidence type="ECO:0000256" key="1">
    <source>
        <dbReference type="SAM" id="Coils"/>
    </source>
</evidence>
<comment type="caution">
    <text evidence="3">The sequence shown here is derived from an EMBL/GenBank/DDBJ whole genome shotgun (WGS) entry which is preliminary data.</text>
</comment>
<feature type="compositionally biased region" description="Polar residues" evidence="2">
    <location>
        <begin position="270"/>
        <end position="281"/>
    </location>
</feature>
<evidence type="ECO:0000313" key="3">
    <source>
        <dbReference type="EMBL" id="GJS79361.1"/>
    </source>
</evidence>
<protein>
    <submittedName>
        <fullName evidence="3">Uncharacterized protein</fullName>
    </submittedName>
</protein>
<feature type="region of interest" description="Disordered" evidence="2">
    <location>
        <begin position="1"/>
        <end position="29"/>
    </location>
</feature>
<evidence type="ECO:0000313" key="4">
    <source>
        <dbReference type="Proteomes" id="UP001151760"/>
    </source>
</evidence>
<feature type="region of interest" description="Disordered" evidence="2">
    <location>
        <begin position="244"/>
        <end position="281"/>
    </location>
</feature>
<proteinExistence type="predicted"/>
<evidence type="ECO:0000256" key="2">
    <source>
        <dbReference type="SAM" id="MobiDB-lite"/>
    </source>
</evidence>
<keyword evidence="1" id="KW-0175">Coiled coil</keyword>
<reference evidence="3" key="1">
    <citation type="journal article" date="2022" name="Int. J. Mol. Sci.">
        <title>Draft Genome of Tanacetum Coccineum: Genomic Comparison of Closely Related Tanacetum-Family Plants.</title>
        <authorList>
            <person name="Yamashiro T."/>
            <person name="Shiraishi A."/>
            <person name="Nakayama K."/>
            <person name="Satake H."/>
        </authorList>
    </citation>
    <scope>NUCLEOTIDE SEQUENCE</scope>
</reference>
<name>A0ABQ4YPL5_9ASTR</name>
<keyword evidence="4" id="KW-1185">Reference proteome</keyword>
<gene>
    <name evidence="3" type="ORF">Tco_0729242</name>
</gene>
<sequence>MPIHQASPKPVDVTTMSRPKGVAGDAAGGSRPLNVEEEVVDLSMAICLSLGLRNDLRVCSYRACKVLVSHLATPVEDEFLSGLSNIEVVRPAYQSLGQGLLAQEQVEKIKKLEDILEPKSKQLADAEERVQLLEGEKTKLVTKLAQAEMERHKLVWEFDPVVSKRLHMSVEYRKSLVVPIVLFLTAGWLGGLSLRKTEADIAAVLSETSNLDIKVEADIAAVLSETNNLDIKVEALMKLTLDVPPTNIEPDPSAEANDGGGDSQAPLDIQATSSAPSQPVT</sequence>
<organism evidence="3 4">
    <name type="scientific">Tanacetum coccineum</name>
    <dbReference type="NCBI Taxonomy" id="301880"/>
    <lineage>
        <taxon>Eukaryota</taxon>
        <taxon>Viridiplantae</taxon>
        <taxon>Streptophyta</taxon>
        <taxon>Embryophyta</taxon>
        <taxon>Tracheophyta</taxon>
        <taxon>Spermatophyta</taxon>
        <taxon>Magnoliopsida</taxon>
        <taxon>eudicotyledons</taxon>
        <taxon>Gunneridae</taxon>
        <taxon>Pentapetalae</taxon>
        <taxon>asterids</taxon>
        <taxon>campanulids</taxon>
        <taxon>Asterales</taxon>
        <taxon>Asteraceae</taxon>
        <taxon>Asteroideae</taxon>
        <taxon>Anthemideae</taxon>
        <taxon>Anthemidinae</taxon>
        <taxon>Tanacetum</taxon>
    </lineage>
</organism>
<dbReference type="EMBL" id="BQNB010010592">
    <property type="protein sequence ID" value="GJS79361.1"/>
    <property type="molecule type" value="Genomic_DNA"/>
</dbReference>
<dbReference type="Proteomes" id="UP001151760">
    <property type="component" value="Unassembled WGS sequence"/>
</dbReference>